<keyword evidence="3" id="KW-1185">Reference proteome</keyword>
<feature type="transmembrane region" description="Helical" evidence="1">
    <location>
        <begin position="12"/>
        <end position="31"/>
    </location>
</feature>
<evidence type="ECO:0000313" key="3">
    <source>
        <dbReference type="Proteomes" id="UP001286456"/>
    </source>
</evidence>
<keyword evidence="1" id="KW-1133">Transmembrane helix</keyword>
<evidence type="ECO:0000256" key="1">
    <source>
        <dbReference type="SAM" id="Phobius"/>
    </source>
</evidence>
<dbReference type="Proteomes" id="UP001286456">
    <property type="component" value="Unassembled WGS sequence"/>
</dbReference>
<comment type="caution">
    <text evidence="2">The sequence shown here is derived from an EMBL/GenBank/DDBJ whole genome shotgun (WGS) entry which is preliminary data.</text>
</comment>
<organism evidence="2 3">
    <name type="scientific">Cercophora scortea</name>
    <dbReference type="NCBI Taxonomy" id="314031"/>
    <lineage>
        <taxon>Eukaryota</taxon>
        <taxon>Fungi</taxon>
        <taxon>Dikarya</taxon>
        <taxon>Ascomycota</taxon>
        <taxon>Pezizomycotina</taxon>
        <taxon>Sordariomycetes</taxon>
        <taxon>Sordariomycetidae</taxon>
        <taxon>Sordariales</taxon>
        <taxon>Lasiosphaeriaceae</taxon>
        <taxon>Cercophora</taxon>
    </lineage>
</organism>
<accession>A0AAE0IE62</accession>
<sequence length="103" mass="11768">MKVRTTRVAISRFSHVFLFDVFILIAIQVPHSQIASNLFSPVFQGGKVQNTIRQSGQVRAFCLSSEHMSNSPRSKTHTDKRPARPACRTLRMFFVRILPRPTL</sequence>
<evidence type="ECO:0000313" key="2">
    <source>
        <dbReference type="EMBL" id="KAK3323440.1"/>
    </source>
</evidence>
<name>A0AAE0IE62_9PEZI</name>
<keyword evidence="1" id="KW-0812">Transmembrane</keyword>
<gene>
    <name evidence="2" type="ORF">B0T19DRAFT_425988</name>
</gene>
<protein>
    <submittedName>
        <fullName evidence="2">Uncharacterized protein</fullName>
    </submittedName>
</protein>
<dbReference type="AlphaFoldDB" id="A0AAE0IE62"/>
<reference evidence="2" key="2">
    <citation type="submission" date="2023-06" db="EMBL/GenBank/DDBJ databases">
        <authorList>
            <consortium name="Lawrence Berkeley National Laboratory"/>
            <person name="Haridas S."/>
            <person name="Hensen N."/>
            <person name="Bonometti L."/>
            <person name="Westerberg I."/>
            <person name="Brannstrom I.O."/>
            <person name="Guillou S."/>
            <person name="Cros-Aarteil S."/>
            <person name="Calhoun S."/>
            <person name="Kuo A."/>
            <person name="Mondo S."/>
            <person name="Pangilinan J."/>
            <person name="Riley R."/>
            <person name="Labutti K."/>
            <person name="Andreopoulos B."/>
            <person name="Lipzen A."/>
            <person name="Chen C."/>
            <person name="Yanf M."/>
            <person name="Daum C."/>
            <person name="Ng V."/>
            <person name="Clum A."/>
            <person name="Steindorff A."/>
            <person name="Ohm R."/>
            <person name="Martin F."/>
            <person name="Silar P."/>
            <person name="Natvig D."/>
            <person name="Lalanne C."/>
            <person name="Gautier V."/>
            <person name="Ament-Velasquez S.L."/>
            <person name="Kruys A."/>
            <person name="Hutchinson M.I."/>
            <person name="Powell A.J."/>
            <person name="Barry K."/>
            <person name="Miller A.N."/>
            <person name="Grigoriev I.V."/>
            <person name="Debuchy R."/>
            <person name="Gladieux P."/>
            <person name="Thoren M.H."/>
            <person name="Johannesson H."/>
        </authorList>
    </citation>
    <scope>NUCLEOTIDE SEQUENCE</scope>
    <source>
        <strain evidence="2">SMH4131-1</strain>
    </source>
</reference>
<proteinExistence type="predicted"/>
<keyword evidence="1" id="KW-0472">Membrane</keyword>
<reference evidence="2" key="1">
    <citation type="journal article" date="2023" name="Mol. Phylogenet. Evol.">
        <title>Genome-scale phylogeny and comparative genomics of the fungal order Sordariales.</title>
        <authorList>
            <person name="Hensen N."/>
            <person name="Bonometti L."/>
            <person name="Westerberg I."/>
            <person name="Brannstrom I.O."/>
            <person name="Guillou S."/>
            <person name="Cros-Aarteil S."/>
            <person name="Calhoun S."/>
            <person name="Haridas S."/>
            <person name="Kuo A."/>
            <person name="Mondo S."/>
            <person name="Pangilinan J."/>
            <person name="Riley R."/>
            <person name="LaButti K."/>
            <person name="Andreopoulos B."/>
            <person name="Lipzen A."/>
            <person name="Chen C."/>
            <person name="Yan M."/>
            <person name="Daum C."/>
            <person name="Ng V."/>
            <person name="Clum A."/>
            <person name="Steindorff A."/>
            <person name="Ohm R.A."/>
            <person name="Martin F."/>
            <person name="Silar P."/>
            <person name="Natvig D.O."/>
            <person name="Lalanne C."/>
            <person name="Gautier V."/>
            <person name="Ament-Velasquez S.L."/>
            <person name="Kruys A."/>
            <person name="Hutchinson M.I."/>
            <person name="Powell A.J."/>
            <person name="Barry K."/>
            <person name="Miller A.N."/>
            <person name="Grigoriev I.V."/>
            <person name="Debuchy R."/>
            <person name="Gladieux P."/>
            <person name="Hiltunen Thoren M."/>
            <person name="Johannesson H."/>
        </authorList>
    </citation>
    <scope>NUCLEOTIDE SEQUENCE</scope>
    <source>
        <strain evidence="2">SMH4131-1</strain>
    </source>
</reference>
<dbReference type="EMBL" id="JAUEPO010000004">
    <property type="protein sequence ID" value="KAK3323440.1"/>
    <property type="molecule type" value="Genomic_DNA"/>
</dbReference>